<dbReference type="InterPro" id="IPR019708">
    <property type="entry name" value="Phage_HP1_Orf24"/>
</dbReference>
<keyword evidence="2" id="KW-1185">Reference proteome</keyword>
<dbReference type="Proteomes" id="UP000254329">
    <property type="component" value="Unassembled WGS sequence"/>
</dbReference>
<reference evidence="1 2" key="1">
    <citation type="submission" date="2018-06" db="EMBL/GenBank/DDBJ databases">
        <authorList>
            <consortium name="Pathogen Informatics"/>
            <person name="Doyle S."/>
        </authorList>
    </citation>
    <scope>NUCLEOTIDE SEQUENCE [LARGE SCALE GENOMIC DNA]</scope>
    <source>
        <strain evidence="1 2">NCTC1659</strain>
    </source>
</reference>
<organism evidence="1 2">
    <name type="scientific">Canicola haemoglobinophilus</name>
    <dbReference type="NCBI Taxonomy" id="733"/>
    <lineage>
        <taxon>Bacteria</taxon>
        <taxon>Pseudomonadati</taxon>
        <taxon>Pseudomonadota</taxon>
        <taxon>Gammaproteobacteria</taxon>
        <taxon>Pasteurellales</taxon>
        <taxon>Pasteurellaceae</taxon>
        <taxon>Canicola</taxon>
    </lineage>
</organism>
<protein>
    <submittedName>
        <fullName evidence="1">Phage protein</fullName>
    </submittedName>
</protein>
<dbReference type="EMBL" id="UGHF01000001">
    <property type="protein sequence ID" value="STO60325.1"/>
    <property type="molecule type" value="Genomic_DNA"/>
</dbReference>
<evidence type="ECO:0000313" key="1">
    <source>
        <dbReference type="EMBL" id="STO60325.1"/>
    </source>
</evidence>
<dbReference type="RefSeq" id="WP_078218280.1">
    <property type="nucleotide sequence ID" value="NZ_MUXZ01000011.1"/>
</dbReference>
<dbReference type="AlphaFoldDB" id="A0A1V4B1P7"/>
<proteinExistence type="predicted"/>
<dbReference type="Pfam" id="PF10772">
    <property type="entry name" value="Phage_HP1_Orf24"/>
    <property type="match status" value="1"/>
</dbReference>
<gene>
    <name evidence="1" type="ORF">NCTC1659_01612</name>
</gene>
<dbReference type="STRING" id="733.B0186_04935"/>
<evidence type="ECO:0000313" key="2">
    <source>
        <dbReference type="Proteomes" id="UP000254329"/>
    </source>
</evidence>
<sequence length="150" mass="16293">MERISGMSFDFFVLGFPVHAESISLSITDNSAVAQTRGIPDGWVSGDVSAEGEIELDAKNFQKLTAAAAVAGSYRSIPESDFTFFAQRGDVRDKVEAFGCKMLITDVLNIDPKGGAKSTKKIKYFVTSPDFVRINGVPYLSQDDTRDLIG</sequence>
<name>A0A1V4B1P7_9PAST</name>
<accession>A0A1V4B1P7</accession>